<gene>
    <name evidence="2" type="ORF">C4F51_15345</name>
</gene>
<dbReference type="Pfam" id="PF06527">
    <property type="entry name" value="TniQ"/>
    <property type="match status" value="1"/>
</dbReference>
<proteinExistence type="predicted"/>
<protein>
    <recommendedName>
        <fullName evidence="1">TniQ domain-containing protein</fullName>
    </recommendedName>
</protein>
<dbReference type="RefSeq" id="WP_193911218.1">
    <property type="nucleotide sequence ID" value="NZ_PRDL01000001.1"/>
</dbReference>
<feature type="domain" description="TniQ" evidence="1">
    <location>
        <begin position="13"/>
        <end position="152"/>
    </location>
</feature>
<dbReference type="AlphaFoldDB" id="A0A928YV17"/>
<dbReference type="EMBL" id="PRDL01000001">
    <property type="protein sequence ID" value="MBE8718557.1"/>
    <property type="molecule type" value="Genomic_DNA"/>
</dbReference>
<evidence type="ECO:0000313" key="2">
    <source>
        <dbReference type="EMBL" id="MBE8718557.1"/>
    </source>
</evidence>
<keyword evidence="3" id="KW-1185">Reference proteome</keyword>
<dbReference type="InterPro" id="IPR009492">
    <property type="entry name" value="TniQ"/>
</dbReference>
<dbReference type="Proteomes" id="UP000652567">
    <property type="component" value="Unassembled WGS sequence"/>
</dbReference>
<evidence type="ECO:0000259" key="1">
    <source>
        <dbReference type="Pfam" id="PF06527"/>
    </source>
</evidence>
<comment type="caution">
    <text evidence="2">The sequence shown here is derived from an EMBL/GenBank/DDBJ whole genome shotgun (WGS) entry which is preliminary data.</text>
</comment>
<name>A0A928YV17_9GAMM</name>
<accession>A0A928YV17</accession>
<reference evidence="2" key="1">
    <citation type="submission" date="2018-07" db="EMBL/GenBank/DDBJ databases">
        <title>Genome assembly of strain Ka43.</title>
        <authorList>
            <person name="Kukolya J."/>
            <person name="Nagy I."/>
            <person name="Horvath B."/>
            <person name="Toth A."/>
        </authorList>
    </citation>
    <scope>NUCLEOTIDE SEQUENCE</scope>
    <source>
        <strain evidence="2">KB43</strain>
    </source>
</reference>
<evidence type="ECO:0000313" key="3">
    <source>
        <dbReference type="Proteomes" id="UP000652567"/>
    </source>
</evidence>
<sequence length="434" mass="49769">MSNRLFPIPVRGIRTAEVESLPSYVHRLAYRHGVFVGELLRFVVRQAERDKSYSGQLVTLPHHIYVHDLLRSNGLAQGLVSIFEHLTHQCLAGTTVTVFSGPLTMSRGELHAGFRWCPECFTEMAMMGEEPYFKLIWQFKAIQACPIHYTPLLVKCDHCGCDQTSYIKRRALDFCQDCGAPLSVRGNMLELRDFASSWQDIGRDIVELFRDLSEYGYNSLPDDGVFQSLDGIFDDCLRRQRGEDFNQILDCNQLSSFGYRMRILSLNTARKVAFRLGISLYDLLSGNAVQASRSFNYLEFCPFPSSFMGASPRFKRDHEALLHKLQQLMEDEVKPLSLKAVARALEVSVGYLEYRFPVQVRYIVERNQDFLSSLRLQKYRCAQEKALRYFVSGAHDAPKSRKQAYFSIRAETGLPKFLLKSVIQDVYLTLTKPD</sequence>
<organism evidence="2 3">
    <name type="scientific">Cellvibrio polysaccharolyticus</name>
    <dbReference type="NCBI Taxonomy" id="2082724"/>
    <lineage>
        <taxon>Bacteria</taxon>
        <taxon>Pseudomonadati</taxon>
        <taxon>Pseudomonadota</taxon>
        <taxon>Gammaproteobacteria</taxon>
        <taxon>Cellvibrionales</taxon>
        <taxon>Cellvibrionaceae</taxon>
        <taxon>Cellvibrio</taxon>
    </lineage>
</organism>